<feature type="binding site" evidence="10">
    <location>
        <position position="352"/>
    </location>
    <ligand>
        <name>Mg(2+)</name>
        <dbReference type="ChEBI" id="CHEBI:18420"/>
        <label>2</label>
    </ligand>
</feature>
<feature type="domain" description="PurM-like C-terminal" evidence="13">
    <location>
        <begin position="443"/>
        <end position="597"/>
    </location>
</feature>
<dbReference type="SMART" id="SM01211">
    <property type="entry name" value="GATase_5"/>
    <property type="match status" value="1"/>
</dbReference>
<feature type="binding site" evidence="10">
    <location>
        <position position="786"/>
    </location>
    <ligand>
        <name>ATP</name>
        <dbReference type="ChEBI" id="CHEBI:30616"/>
    </ligand>
</feature>
<feature type="active site" description="Nucleophile" evidence="11">
    <location>
        <position position="1116"/>
    </location>
</feature>
<dbReference type="HAMAP" id="MF_00421">
    <property type="entry name" value="PurQ"/>
    <property type="match status" value="1"/>
</dbReference>
<dbReference type="Pfam" id="PF13507">
    <property type="entry name" value="GATase_5"/>
    <property type="match status" value="1"/>
</dbReference>
<dbReference type="Proteomes" id="UP000197025">
    <property type="component" value="Unassembled WGS sequence"/>
</dbReference>
<dbReference type="InterPro" id="IPR010075">
    <property type="entry name" value="PRibForGlyAmidine_synth_PurQ"/>
</dbReference>
<dbReference type="EC" id="3.5.1.2" evidence="11"/>
<dbReference type="CDD" id="cd01740">
    <property type="entry name" value="GATase1_FGAR_AT"/>
    <property type="match status" value="1"/>
</dbReference>
<dbReference type="GO" id="GO:0005524">
    <property type="term" value="F:ATP binding"/>
    <property type="evidence" value="ECO:0007669"/>
    <property type="project" value="UniProtKB-UniRule"/>
</dbReference>
<protein>
    <recommendedName>
        <fullName evidence="10 11">Multifunctional fusion protein</fullName>
    </recommendedName>
    <domain>
        <recommendedName>
            <fullName evidence="10">Phosphoribosylformylglycinamidine synthase subunit PurL</fullName>
            <shortName evidence="10">FGAM synthase</shortName>
            <ecNumber evidence="10">6.3.5.3</ecNumber>
        </recommendedName>
        <alternativeName>
            <fullName evidence="10">Formylglycinamide ribonucleotide amidotransferase subunit II</fullName>
        </alternativeName>
        <alternativeName>
            <fullName evidence="10">Glutamine amidotransferase PurL</fullName>
        </alternativeName>
        <alternativeName>
            <fullName evidence="10">Phosphoribosylformylglycinamidine synthase subunit II</fullName>
            <shortName evidence="10">FGAR amidotransferase II</shortName>
            <shortName evidence="10">FGAR-AT II</shortName>
        </alternativeName>
    </domain>
    <domain>
        <recommendedName>
            <fullName evidence="11">Phosphoribosylformylglycinamidine synthase subunit PurQ</fullName>
        </recommendedName>
        <alternativeName>
            <fullName evidence="11">Formylglycinamide ribonucleotide amidotransferase subunit I</fullName>
        </alternativeName>
        <alternativeName>
            <fullName evidence="11">Glutaminase PurQ</fullName>
        </alternativeName>
        <alternativeName>
            <fullName evidence="11">Phosphoribosylformylglycinamidine synthase subunit I</fullName>
            <shortName evidence="11">FGAR amidotransferase I</shortName>
            <shortName evidence="11">FGAR-AT I</shortName>
            <ecNumber evidence="11">3.5.1.2</ecNumber>
        </alternativeName>
    </domain>
</protein>
<dbReference type="InterPro" id="IPR041609">
    <property type="entry name" value="PurL_linker"/>
</dbReference>
<comment type="subunit">
    <text evidence="10">Monomer. Part of the FGAM synthase complex composed of 1 PurL, 1 PurQ and 2 PurS subunits.</text>
</comment>
<feature type="active site" evidence="11">
    <location>
        <position position="1246"/>
    </location>
</feature>
<dbReference type="PROSITE" id="PS51273">
    <property type="entry name" value="GATASE_TYPE_1"/>
    <property type="match status" value="1"/>
</dbReference>
<keyword evidence="1 10" id="KW-0963">Cytoplasm</keyword>
<feature type="active site" evidence="10">
    <location>
        <position position="254"/>
    </location>
</feature>
<dbReference type="Gene3D" id="1.10.8.750">
    <property type="entry name" value="Phosphoribosylformylglycinamidine synthase, linker domain"/>
    <property type="match status" value="1"/>
</dbReference>
<dbReference type="EMBL" id="FYEK01000066">
    <property type="protein sequence ID" value="SNB72827.1"/>
    <property type="molecule type" value="Genomic_DNA"/>
</dbReference>
<dbReference type="NCBIfam" id="TIGR01736">
    <property type="entry name" value="FGAM_synth_II"/>
    <property type="match status" value="1"/>
</dbReference>
<dbReference type="Pfam" id="PF02769">
    <property type="entry name" value="AIRS_C"/>
    <property type="match status" value="2"/>
</dbReference>
<feature type="domain" description="PurM-like N-terminal" evidence="12">
    <location>
        <begin position="310"/>
        <end position="432"/>
    </location>
</feature>
<feature type="binding site" evidence="10">
    <location>
        <position position="749"/>
    </location>
    <ligand>
        <name>ATP</name>
        <dbReference type="ChEBI" id="CHEBI:30616"/>
    </ligand>
</feature>
<dbReference type="NCBIfam" id="TIGR01737">
    <property type="entry name" value="FGAM_synth_I"/>
    <property type="match status" value="1"/>
</dbReference>
<feature type="domain" description="PurM-like C-terminal" evidence="13">
    <location>
        <begin position="830"/>
        <end position="975"/>
    </location>
</feature>
<evidence type="ECO:0000259" key="12">
    <source>
        <dbReference type="Pfam" id="PF00586"/>
    </source>
</evidence>
<evidence type="ECO:0000256" key="9">
    <source>
        <dbReference type="ARBA" id="ARBA00022962"/>
    </source>
</evidence>
<dbReference type="GO" id="GO:0005737">
    <property type="term" value="C:cytoplasm"/>
    <property type="evidence" value="ECO:0007669"/>
    <property type="project" value="UniProtKB-SubCell"/>
</dbReference>
<dbReference type="Pfam" id="PF00586">
    <property type="entry name" value="AIRS"/>
    <property type="match status" value="2"/>
</dbReference>
<dbReference type="CDD" id="cd02203">
    <property type="entry name" value="PurL_repeat1"/>
    <property type="match status" value="1"/>
</dbReference>
<keyword evidence="4 10" id="KW-0547">Nucleotide-binding</keyword>
<feature type="active site" evidence="11">
    <location>
        <position position="1248"/>
    </location>
</feature>
<comment type="catalytic activity">
    <reaction evidence="10">
        <text>N(2)-formyl-N(1)-(5-phospho-beta-D-ribosyl)glycinamide + L-glutamine + ATP + H2O = 2-formamido-N(1)-(5-O-phospho-beta-D-ribosyl)acetamidine + L-glutamate + ADP + phosphate + H(+)</text>
        <dbReference type="Rhea" id="RHEA:17129"/>
        <dbReference type="ChEBI" id="CHEBI:15377"/>
        <dbReference type="ChEBI" id="CHEBI:15378"/>
        <dbReference type="ChEBI" id="CHEBI:29985"/>
        <dbReference type="ChEBI" id="CHEBI:30616"/>
        <dbReference type="ChEBI" id="CHEBI:43474"/>
        <dbReference type="ChEBI" id="CHEBI:58359"/>
        <dbReference type="ChEBI" id="CHEBI:147286"/>
        <dbReference type="ChEBI" id="CHEBI:147287"/>
        <dbReference type="ChEBI" id="CHEBI:456216"/>
        <dbReference type="EC" id="6.3.5.3"/>
    </reaction>
</comment>
<evidence type="ECO:0000256" key="8">
    <source>
        <dbReference type="ARBA" id="ARBA00022842"/>
    </source>
</evidence>
<dbReference type="InterPro" id="IPR036676">
    <property type="entry name" value="PurM-like_C_sf"/>
</dbReference>
<dbReference type="Gene3D" id="3.30.1280.10">
    <property type="entry name" value="Phosphoribosylformylglycinamidine synthase subunit PurS"/>
    <property type="match status" value="1"/>
</dbReference>
<dbReference type="InterPro" id="IPR010074">
    <property type="entry name" value="PRibForGlyAmidine_synth_PurL"/>
</dbReference>
<keyword evidence="3 10" id="KW-0479">Metal-binding</keyword>
<comment type="caution">
    <text evidence="10">Lacks conserved residue(s) required for the propagation of feature annotation.</text>
</comment>
<dbReference type="OrthoDB" id="9804441at2"/>
<name>A0A212RKJ3_9CHLR</name>
<dbReference type="RefSeq" id="WP_088572102.1">
    <property type="nucleotide sequence ID" value="NZ_FYEK01000066.1"/>
</dbReference>
<dbReference type="GO" id="GO:0000287">
    <property type="term" value="F:magnesium ion binding"/>
    <property type="evidence" value="ECO:0007669"/>
    <property type="project" value="UniProtKB-UniRule"/>
</dbReference>
<dbReference type="Gene3D" id="3.90.650.10">
    <property type="entry name" value="PurM-like C-terminal domain"/>
    <property type="match status" value="2"/>
</dbReference>
<evidence type="ECO:0000259" key="14">
    <source>
        <dbReference type="Pfam" id="PF18072"/>
    </source>
</evidence>
<comment type="pathway">
    <text evidence="10">Purine metabolism; IMP biosynthesis via de novo pathway; 5-amino-1-(5-phospho-D-ribosyl)imidazole from N(2)-formyl-N(1)-(5-phospho-D-ribosyl)glycinamide: step 1/2.</text>
</comment>
<keyword evidence="16" id="KW-1185">Reference proteome</keyword>
<dbReference type="GO" id="GO:0006189">
    <property type="term" value="P:'de novo' IMP biosynthetic process"/>
    <property type="evidence" value="ECO:0007669"/>
    <property type="project" value="UniProtKB-UniRule"/>
</dbReference>
<evidence type="ECO:0000313" key="16">
    <source>
        <dbReference type="Proteomes" id="UP000197025"/>
    </source>
</evidence>
<dbReference type="Gene3D" id="3.30.1330.10">
    <property type="entry name" value="PurM-like, N-terminal domain"/>
    <property type="match status" value="2"/>
</dbReference>
<dbReference type="EC" id="6.3.5.3" evidence="10"/>
<dbReference type="InterPro" id="IPR036921">
    <property type="entry name" value="PurM-like_N_sf"/>
</dbReference>
<dbReference type="CDD" id="cd02204">
    <property type="entry name" value="PurL_repeat2"/>
    <property type="match status" value="1"/>
</dbReference>
<evidence type="ECO:0000256" key="5">
    <source>
        <dbReference type="ARBA" id="ARBA00022755"/>
    </source>
</evidence>
<keyword evidence="5 10" id="KW-0658">Purine biosynthesis</keyword>
<evidence type="ECO:0000256" key="4">
    <source>
        <dbReference type="ARBA" id="ARBA00022741"/>
    </source>
</evidence>
<sequence>MEQEAAPTEEVPPLPTGPVRRWFRVEIQSRSPEDPEGSRLVQAARAQGLERLRACQRDRVCFLQGPLSLPEVERLARLLLADPILETYRILLVEDPIEPQDFLPEGRDAHRIEVTLLPGLRDPSVENLIRAAHRLGFIGLERAAWGWIFRLWGELEERDLQRLAVEHCANPLIHRYAIDRCVAPPFDNEVPAPVVVEIIPLREADEGALRALNAHRRLSLSVEELRAVQDYFRARDRDPTDVELETIAQTWSEHCAHKTFKARIRYTGPPPGAPPDAPPQTVEINGLLDTCIRAVTAQVGRPWLRSALVDHAGIIALDGRWDLALKVETHNHPSAVEPFGGASTGVGGVIRDILAVGARPIALLDVLCFGPPDLPASALPPGALHPRRIAEGVIHGIEDYGNKMGIPNVCGAVFYHPGYAANPLVFCGCLGLLPHQESAAAPRSGDLIVVIGNRTGRDGLGGATFSSAGLDPEAPSAARGAVQIPNPILEKQILEVILQARDEGLYRAVWDCGAGGLSSAVGEMARDLGAQVDLDRVPLRDARLQPWEIWLSESQERMVLAIPPACWPRFEEICNRHGVEAAIIGVLEPTGKLRLRYRGRIVGELDLDFLHNGRPPRILEARWSPPAPPALIPIAPPEDLGEILLALLAHPNIRSREEILRRYDHEVQGATAVKPLVGAASHGPGDAPILAPLEVGAGEGSAPGVALSVGLAPLYGEWDPYGMAWAAVDEAFRNLVAVGADPDRVALLDNFCWGDVEDPEQLGALVRCAQGCRDAALAYQAPFISGKDSLNNFHVDALGRRRSIPGTLLITGLGIVPDLSRTVTMDLKSPGSWLYLVGETRAELAGSHYLQIRPGGRPGAERLPQPVPHALARLRALHRAIAAGLVRACHDLSEGGLGVALAEMCLAGRLGAEVDLRKVPCPEADSEDDVLLFSESLCRFLVEVRPEDASAFEAMLAGHPIARIGRVTADGLLRVVGLDGRERIRLPVEALEQAWRGTLAPAPLPASRFPLSQRASSPGISRRPRVLILQAPGTNRDREAAWACQQAGGEPEIVPLSALLRGERDLRDYAMLVLPGGFSYGDDLGAGTLWALELLDGLRGALERFIESGRPVLGICNGFQALVRAGLLPGPEFLEPDGRRTVTLAPNASGRFECRWVYLRAEPRSPCLFTEGIEELLYCPVAHGEGRFIARDESVLHSLEARGLIALTYVDASGNPAGYPFNPNGSQRNVAGLCNPAGNVLGLMPHPEDHIFPWQHPRWHRGEQGGLCRILFQNAIRRC</sequence>
<dbReference type="SUPFAM" id="SSF55326">
    <property type="entry name" value="PurM N-terminal domain-like"/>
    <property type="match status" value="2"/>
</dbReference>
<evidence type="ECO:0000256" key="3">
    <source>
        <dbReference type="ARBA" id="ARBA00022723"/>
    </source>
</evidence>
<evidence type="ECO:0000256" key="11">
    <source>
        <dbReference type="HAMAP-Rule" id="MF_00421"/>
    </source>
</evidence>
<evidence type="ECO:0000313" key="15">
    <source>
        <dbReference type="EMBL" id="SNB72827.1"/>
    </source>
</evidence>
<comment type="similarity">
    <text evidence="10">Belongs to the FGAMS family.</text>
</comment>
<keyword evidence="7 10" id="KW-0067">ATP-binding</keyword>
<dbReference type="InterPro" id="IPR010918">
    <property type="entry name" value="PurM-like_C_dom"/>
</dbReference>
<dbReference type="FunCoup" id="A0A212RKJ3">
    <property type="interactions" value="399"/>
</dbReference>
<feature type="binding site" evidence="10">
    <location>
        <position position="328"/>
    </location>
    <ligand>
        <name>Mg(2+)</name>
        <dbReference type="ChEBI" id="CHEBI:18420"/>
        <label>1</label>
    </ligand>
</feature>
<keyword evidence="8 10" id="KW-0460">Magnesium</keyword>
<keyword evidence="6 11" id="KW-0378">Hydrolase</keyword>
<feature type="binding site" evidence="10">
    <location>
        <position position="789"/>
    </location>
    <ligand>
        <name>substrate</name>
    </ligand>
</feature>
<dbReference type="AlphaFoldDB" id="A0A212RKJ3"/>
<feature type="binding site" evidence="10">
    <location>
        <position position="351"/>
    </location>
    <ligand>
        <name>substrate</name>
    </ligand>
</feature>
<evidence type="ECO:0000259" key="13">
    <source>
        <dbReference type="Pfam" id="PF02769"/>
    </source>
</evidence>
<keyword evidence="9 11" id="KW-0315">Glutamine amidotransferase</keyword>
<feature type="active site" description="Proton acceptor" evidence="10">
    <location>
        <position position="330"/>
    </location>
</feature>
<evidence type="ECO:0000256" key="7">
    <source>
        <dbReference type="ARBA" id="ARBA00022840"/>
    </source>
</evidence>
<comment type="function">
    <text evidence="10">Part of the phosphoribosylformylglycinamidine synthase complex involved in the purines biosynthetic pathway. Catalyzes the ATP-dependent conversion of formylglycinamide ribonucleotide (FGAR) and glutamine to yield formylglycinamidine ribonucleotide (FGAM) and glutamate. The FGAM synthase complex is composed of three subunits. PurQ produces an ammonia molecule by converting glutamine to glutamate. PurL transfers the ammonia molecule to FGAR to form FGAM in an ATP-dependent manner. PurS interacts with PurQ and PurL and is thought to assist in the transfer of the ammonia molecule from PurQ to PurL.</text>
</comment>
<feature type="binding site" evidence="10">
    <location>
        <position position="511"/>
    </location>
    <ligand>
        <name>Mg(2+)</name>
        <dbReference type="ChEBI" id="CHEBI:18420"/>
        <label>2</label>
    </ligand>
</feature>
<gene>
    <name evidence="10" type="primary">purL</name>
    <name evidence="11" type="synonym">purQ</name>
    <name evidence="15" type="ORF">SAMN02746019_00016620</name>
</gene>
<dbReference type="HAMAP" id="MF_00420">
    <property type="entry name" value="PurL_2"/>
    <property type="match status" value="1"/>
</dbReference>
<dbReference type="GO" id="GO:0004642">
    <property type="term" value="F:phosphoribosylformylglycinamidine synthase activity"/>
    <property type="evidence" value="ECO:0007669"/>
    <property type="project" value="UniProtKB-UniRule"/>
</dbReference>
<dbReference type="SUPFAM" id="SSF52317">
    <property type="entry name" value="Class I glutamine amidotransferase-like"/>
    <property type="match status" value="1"/>
</dbReference>
<dbReference type="PANTHER" id="PTHR43555">
    <property type="entry name" value="PHOSPHORIBOSYLFORMYLGLYCINAMIDINE SYNTHASE SUBUNIT PURL"/>
    <property type="match status" value="1"/>
</dbReference>
<feature type="binding site" evidence="10">
    <location>
        <begin position="553"/>
        <end position="555"/>
    </location>
    <ligand>
        <name>substrate</name>
    </ligand>
</feature>
<proteinExistence type="inferred from homology"/>
<accession>A0A212RKJ3</accession>
<dbReference type="InterPro" id="IPR029062">
    <property type="entry name" value="Class_I_gatase-like"/>
</dbReference>
<keyword evidence="2 10" id="KW-0436">Ligase</keyword>
<dbReference type="SUPFAM" id="SSF82697">
    <property type="entry name" value="PurS-like"/>
    <property type="match status" value="1"/>
</dbReference>
<dbReference type="UniPathway" id="UPA00074">
    <property type="reaction ID" value="UER00128"/>
</dbReference>
<evidence type="ECO:0000256" key="2">
    <source>
        <dbReference type="ARBA" id="ARBA00022598"/>
    </source>
</evidence>
<evidence type="ECO:0000256" key="10">
    <source>
        <dbReference type="HAMAP-Rule" id="MF_00420"/>
    </source>
</evidence>
<comment type="subcellular location">
    <subcellularLocation>
        <location evidence="10">Cytoplasm</location>
    </subcellularLocation>
</comment>
<dbReference type="Pfam" id="PF18072">
    <property type="entry name" value="FGAR-AT_linker"/>
    <property type="match status" value="1"/>
</dbReference>
<feature type="binding site" evidence="10">
    <location>
        <position position="483"/>
    </location>
    <ligand>
        <name>substrate</name>
    </ligand>
</feature>
<feature type="binding site" evidence="10">
    <location>
        <position position="326"/>
    </location>
    <ligand>
        <name>ATP</name>
        <dbReference type="ChEBI" id="CHEBI:30616"/>
    </ligand>
</feature>
<feature type="domain" description="Phosphoribosylformylglycinamidine synthase linker" evidence="14">
    <location>
        <begin position="209"/>
        <end position="258"/>
    </location>
</feature>
<dbReference type="GO" id="GO:0004359">
    <property type="term" value="F:glutaminase activity"/>
    <property type="evidence" value="ECO:0007669"/>
    <property type="project" value="UniProtKB-EC"/>
</dbReference>
<evidence type="ECO:0000256" key="6">
    <source>
        <dbReference type="ARBA" id="ARBA00022801"/>
    </source>
</evidence>
<dbReference type="InterPro" id="IPR016188">
    <property type="entry name" value="PurM-like_N"/>
</dbReference>
<organism evidence="15 16">
    <name type="scientific">Thermoflexus hugenholtzii JAD2</name>
    <dbReference type="NCBI Taxonomy" id="877466"/>
    <lineage>
        <taxon>Bacteria</taxon>
        <taxon>Bacillati</taxon>
        <taxon>Chloroflexota</taxon>
        <taxon>Thermoflexia</taxon>
        <taxon>Thermoflexales</taxon>
        <taxon>Thermoflexaceae</taxon>
        <taxon>Thermoflexus</taxon>
    </lineage>
</organism>
<dbReference type="Gene3D" id="3.40.50.880">
    <property type="match status" value="1"/>
</dbReference>
<comment type="catalytic activity">
    <reaction evidence="11">
        <text>L-glutamine + H2O = L-glutamate + NH4(+)</text>
        <dbReference type="Rhea" id="RHEA:15889"/>
        <dbReference type="ChEBI" id="CHEBI:15377"/>
        <dbReference type="ChEBI" id="CHEBI:28938"/>
        <dbReference type="ChEBI" id="CHEBI:29985"/>
        <dbReference type="ChEBI" id="CHEBI:58359"/>
        <dbReference type="EC" id="3.5.1.2"/>
    </reaction>
</comment>
<dbReference type="InParanoid" id="A0A212RKJ3"/>
<dbReference type="SUPFAM" id="SSF56042">
    <property type="entry name" value="PurM C-terminal domain-like"/>
    <property type="match status" value="2"/>
</dbReference>
<dbReference type="InterPro" id="IPR036604">
    <property type="entry name" value="PurS-like_sf"/>
</dbReference>
<feature type="domain" description="PurM-like N-terminal" evidence="12">
    <location>
        <begin position="718"/>
        <end position="790"/>
    </location>
</feature>
<reference evidence="16" key="1">
    <citation type="submission" date="2017-06" db="EMBL/GenBank/DDBJ databases">
        <authorList>
            <person name="Varghese N."/>
            <person name="Submissions S."/>
        </authorList>
    </citation>
    <scope>NUCLEOTIDE SEQUENCE [LARGE SCALE GENOMIC DNA]</scope>
    <source>
        <strain evidence="16">JAD2</strain>
    </source>
</reference>
<evidence type="ECO:0000256" key="1">
    <source>
        <dbReference type="ARBA" id="ARBA00022490"/>
    </source>
</evidence>
<dbReference type="PANTHER" id="PTHR43555:SF1">
    <property type="entry name" value="PHOSPHORIBOSYLFORMYLGLYCINAMIDINE SYNTHASE SUBUNIT PURL"/>
    <property type="match status" value="1"/>
</dbReference>